<evidence type="ECO:0000256" key="1">
    <source>
        <dbReference type="ARBA" id="ARBA00010061"/>
    </source>
</evidence>
<evidence type="ECO:0000313" key="4">
    <source>
        <dbReference type="Proteomes" id="UP000694941"/>
    </source>
</evidence>
<organism evidence="4 5">
    <name type="scientific">Limulus polyphemus</name>
    <name type="common">Atlantic horseshoe crab</name>
    <dbReference type="NCBI Taxonomy" id="6850"/>
    <lineage>
        <taxon>Eukaryota</taxon>
        <taxon>Metazoa</taxon>
        <taxon>Ecdysozoa</taxon>
        <taxon>Arthropoda</taxon>
        <taxon>Chelicerata</taxon>
        <taxon>Merostomata</taxon>
        <taxon>Xiphosura</taxon>
        <taxon>Limulidae</taxon>
        <taxon>Limulus</taxon>
    </lineage>
</organism>
<sequence length="301" mass="34168">MGDFKKLISELTTERDSLKDELERLHRELAQTSHEKIQSAQYGLVLLDEKEALQQRCEDLEALFDATKHELDCLKEALAKSQTSQKVSATTGIEQEENLLKETAHKEASFTSTLQELEREIKQVKQELARVEAERDRIHQDYLDLSKQIEVSEWEKKNLKLELKEIKLREGRLLIDNNELEDENISLQKQVSLLRSSQRVETVGSQHRVARTVGSQHRVARTVGSQHRVARTVGSQHRVARTVGSQHRIARTVGSQHGVARTVGSQHGVARTVGSQHRVARTVGSQHRVARTVIGQHNEDT</sequence>
<keyword evidence="2 3" id="KW-0175">Coiled coil</keyword>
<proteinExistence type="inferred from homology"/>
<accession>A0ABM1TDT3</accession>
<reference evidence="5" key="1">
    <citation type="submission" date="2025-08" db="UniProtKB">
        <authorList>
            <consortium name="RefSeq"/>
        </authorList>
    </citation>
    <scope>IDENTIFICATION</scope>
    <source>
        <tissue evidence="5">Muscle</tissue>
    </source>
</reference>
<feature type="coiled-coil region" evidence="3">
    <location>
        <begin position="1"/>
        <end position="197"/>
    </location>
</feature>
<evidence type="ECO:0000313" key="5">
    <source>
        <dbReference type="RefSeq" id="XP_022254039.1"/>
    </source>
</evidence>
<dbReference type="Pfam" id="PF09730">
    <property type="entry name" value="BicD"/>
    <property type="match status" value="1"/>
</dbReference>
<protein>
    <submittedName>
        <fullName evidence="5">Protein bicaudal D-like</fullName>
    </submittedName>
</protein>
<dbReference type="GeneID" id="106469772"/>
<gene>
    <name evidence="5" type="primary">LOC106469772</name>
</gene>
<comment type="similarity">
    <text evidence="1">Belongs to the BicD family.</text>
</comment>
<dbReference type="InterPro" id="IPR018477">
    <property type="entry name" value="BICD"/>
</dbReference>
<dbReference type="PANTHER" id="PTHR31233">
    <property type="entry name" value="BICAUDAL D FAMILY MEMBER"/>
    <property type="match status" value="1"/>
</dbReference>
<dbReference type="Proteomes" id="UP000694941">
    <property type="component" value="Unplaced"/>
</dbReference>
<dbReference type="RefSeq" id="XP_022254039.1">
    <property type="nucleotide sequence ID" value="XM_022398331.1"/>
</dbReference>
<keyword evidence="4" id="KW-1185">Reference proteome</keyword>
<dbReference type="PANTHER" id="PTHR31233:SF6">
    <property type="entry name" value="PROTEIN BICAUDAL D"/>
    <property type="match status" value="1"/>
</dbReference>
<evidence type="ECO:0000256" key="2">
    <source>
        <dbReference type="ARBA" id="ARBA00023054"/>
    </source>
</evidence>
<name>A0ABM1TDT3_LIMPO</name>
<evidence type="ECO:0000256" key="3">
    <source>
        <dbReference type="SAM" id="Coils"/>
    </source>
</evidence>